<reference evidence="3" key="1">
    <citation type="submission" date="2015-07" db="EMBL/GenBank/DDBJ databases">
        <title>Genome sequencing of Sunxiuqinia dokdonensis strain SK.</title>
        <authorList>
            <person name="Ahn S."/>
            <person name="Kim B.-C."/>
        </authorList>
    </citation>
    <scope>NUCLEOTIDE SEQUENCE [LARGE SCALE GENOMIC DNA]</scope>
    <source>
        <strain evidence="3">SK</strain>
    </source>
</reference>
<keyword evidence="1" id="KW-0732">Signal</keyword>
<name>A0A0L8VFZ7_9BACT</name>
<protein>
    <recommendedName>
        <fullName evidence="4">Type IX secretion system membrane protein, PorP/SprF family</fullName>
    </recommendedName>
</protein>
<feature type="chain" id="PRO_5005591599" description="Type IX secretion system membrane protein, PorP/SprF family" evidence="1">
    <location>
        <begin position="24"/>
        <end position="315"/>
    </location>
</feature>
<evidence type="ECO:0000313" key="3">
    <source>
        <dbReference type="Proteomes" id="UP000036958"/>
    </source>
</evidence>
<dbReference type="AlphaFoldDB" id="A0A0L8VFZ7"/>
<sequence>MKMIKRISNYGLSLLLLLSSVTASFGQQDPMYSQYMFNIQAFNPAYAGTWQSIGIMALGRHQWVGFEGAPTTYTLTVQAPLRNENVGLGLSVINDEIGIEKRLAVFADYSYRLKVTDDVSLRFGLKAGFTNYENDLNAYRLYVPEGGTDPAFQGVIDKKFMPNFGVGAFMHSEKFYAGFSIPKVLQNDFENGVENYNTSYELRHMTLIGGYVVELSDAVKFKPSFNARYMKGSPIVTDINASFLFADRFWIGAMYRTAETFGFNTQFIINEKLRLGYAIDFNTSNISSYNDGIHEVMMSYELNFVKSRYTSPRYF</sequence>
<dbReference type="InterPro" id="IPR019861">
    <property type="entry name" value="PorP/SprF_Bacteroidetes"/>
</dbReference>
<dbReference type="STRING" id="1409788.NC99_01400"/>
<organism evidence="2 3">
    <name type="scientific">Sunxiuqinia dokdonensis</name>
    <dbReference type="NCBI Taxonomy" id="1409788"/>
    <lineage>
        <taxon>Bacteria</taxon>
        <taxon>Pseudomonadati</taxon>
        <taxon>Bacteroidota</taxon>
        <taxon>Bacteroidia</taxon>
        <taxon>Marinilabiliales</taxon>
        <taxon>Prolixibacteraceae</taxon>
        <taxon>Sunxiuqinia</taxon>
    </lineage>
</organism>
<keyword evidence="3" id="KW-1185">Reference proteome</keyword>
<dbReference type="EMBL" id="LGIA01000006">
    <property type="protein sequence ID" value="KOH47097.1"/>
    <property type="molecule type" value="Genomic_DNA"/>
</dbReference>
<dbReference type="Proteomes" id="UP000036958">
    <property type="component" value="Unassembled WGS sequence"/>
</dbReference>
<dbReference type="RefSeq" id="WP_082326237.1">
    <property type="nucleotide sequence ID" value="NZ_LGIA01000006.1"/>
</dbReference>
<proteinExistence type="predicted"/>
<dbReference type="PATRIC" id="fig|1409788.3.peg.145"/>
<evidence type="ECO:0000313" key="2">
    <source>
        <dbReference type="EMBL" id="KOH47097.1"/>
    </source>
</evidence>
<dbReference type="OrthoDB" id="1320396at2"/>
<accession>A0A0L8VFZ7</accession>
<dbReference type="NCBIfam" id="TIGR03519">
    <property type="entry name" value="T9SS_PorP_fam"/>
    <property type="match status" value="1"/>
</dbReference>
<evidence type="ECO:0000256" key="1">
    <source>
        <dbReference type="SAM" id="SignalP"/>
    </source>
</evidence>
<comment type="caution">
    <text evidence="2">The sequence shown here is derived from an EMBL/GenBank/DDBJ whole genome shotgun (WGS) entry which is preliminary data.</text>
</comment>
<feature type="signal peptide" evidence="1">
    <location>
        <begin position="1"/>
        <end position="23"/>
    </location>
</feature>
<evidence type="ECO:0008006" key="4">
    <source>
        <dbReference type="Google" id="ProtNLM"/>
    </source>
</evidence>
<gene>
    <name evidence="2" type="ORF">NC99_01400</name>
</gene>
<dbReference type="Pfam" id="PF11751">
    <property type="entry name" value="PorP_SprF"/>
    <property type="match status" value="1"/>
</dbReference>